<comment type="caution">
    <text evidence="3">The sequence shown here is derived from an EMBL/GenBank/DDBJ whole genome shotgun (WGS) entry which is preliminary data.</text>
</comment>
<feature type="region of interest" description="Disordered" evidence="1">
    <location>
        <begin position="283"/>
        <end position="348"/>
    </location>
</feature>
<dbReference type="PANTHER" id="PTHR19303">
    <property type="entry name" value="TRANSPOSON"/>
    <property type="match status" value="1"/>
</dbReference>
<dbReference type="AlphaFoldDB" id="A0A8X6RC54"/>
<dbReference type="Proteomes" id="UP000887159">
    <property type="component" value="Unassembled WGS sequence"/>
</dbReference>
<evidence type="ECO:0000313" key="4">
    <source>
        <dbReference type="Proteomes" id="UP000887159"/>
    </source>
</evidence>
<dbReference type="GO" id="GO:0003677">
    <property type="term" value="F:DNA binding"/>
    <property type="evidence" value="ECO:0007669"/>
    <property type="project" value="TreeGrafter"/>
</dbReference>
<feature type="compositionally biased region" description="Basic residues" evidence="1">
    <location>
        <begin position="294"/>
        <end position="308"/>
    </location>
</feature>
<dbReference type="PANTHER" id="PTHR19303:SF73">
    <property type="entry name" value="PROTEIN PDC2"/>
    <property type="match status" value="1"/>
</dbReference>
<reference evidence="3" key="1">
    <citation type="submission" date="2020-08" db="EMBL/GenBank/DDBJ databases">
        <title>Multicomponent nature underlies the extraordinary mechanical properties of spider dragline silk.</title>
        <authorList>
            <person name="Kono N."/>
            <person name="Nakamura H."/>
            <person name="Mori M."/>
            <person name="Yoshida Y."/>
            <person name="Ohtoshi R."/>
            <person name="Malay A.D."/>
            <person name="Moran D.A.P."/>
            <person name="Tomita M."/>
            <person name="Numata K."/>
            <person name="Arakawa K."/>
        </authorList>
    </citation>
    <scope>NUCLEOTIDE SEQUENCE</scope>
</reference>
<evidence type="ECO:0000256" key="1">
    <source>
        <dbReference type="SAM" id="MobiDB-lite"/>
    </source>
</evidence>
<accession>A0A8X6RC54</accession>
<feature type="compositionally biased region" description="Basic and acidic residues" evidence="1">
    <location>
        <begin position="317"/>
        <end position="332"/>
    </location>
</feature>
<protein>
    <submittedName>
        <fullName evidence="3">Tigger transposable element-derived protein 6</fullName>
    </submittedName>
</protein>
<evidence type="ECO:0000259" key="2">
    <source>
        <dbReference type="Pfam" id="PF03184"/>
    </source>
</evidence>
<dbReference type="Pfam" id="PF03184">
    <property type="entry name" value="DDE_1"/>
    <property type="match status" value="1"/>
</dbReference>
<proteinExistence type="predicted"/>
<feature type="domain" description="DDE-1" evidence="2">
    <location>
        <begin position="2"/>
        <end position="139"/>
    </location>
</feature>
<keyword evidence="4" id="KW-1185">Reference proteome</keyword>
<dbReference type="GO" id="GO:0005634">
    <property type="term" value="C:nucleus"/>
    <property type="evidence" value="ECO:0007669"/>
    <property type="project" value="TreeGrafter"/>
</dbReference>
<feature type="compositionally biased region" description="Basic and acidic residues" evidence="1">
    <location>
        <begin position="283"/>
        <end position="293"/>
    </location>
</feature>
<organism evidence="3 4">
    <name type="scientific">Trichonephila clavipes</name>
    <name type="common">Golden silk orbweaver</name>
    <name type="synonym">Nephila clavipes</name>
    <dbReference type="NCBI Taxonomy" id="2585209"/>
    <lineage>
        <taxon>Eukaryota</taxon>
        <taxon>Metazoa</taxon>
        <taxon>Ecdysozoa</taxon>
        <taxon>Arthropoda</taxon>
        <taxon>Chelicerata</taxon>
        <taxon>Arachnida</taxon>
        <taxon>Araneae</taxon>
        <taxon>Araneomorphae</taxon>
        <taxon>Entelegynae</taxon>
        <taxon>Araneoidea</taxon>
        <taxon>Nephilidae</taxon>
        <taxon>Trichonephila</taxon>
    </lineage>
</organism>
<sequence length="348" mass="39720">MDGSEKITPLVIGKSAKPRCVNGINSFPTKYRSNKKAWMNTELFNESLVSLNSDMKREKRHILLFLDNCTVHNNAPPLSNAKLQFSPANSTSKLQPLDQGIIHNFKTFYRREVVKSVMNSLENQQNVTTKGCFLESLVYADKQQTLDHLEDNIRRVIADIRPQMLEKVIENWTSRLDYIRASRGSHMPEIIFKISSITRFDDYVLVDTDIAVWGALSDAEIVTLDHNNTESDEDESEKLTPVTLSEAKVSLNKLRNFSLQNNVDADLLQASFVLEKSIDKVGKTGRKKKEEKGRRTRKRKKKSSKRRGLVVLGSGEKNPRVLFRDADQESKTRMRKNALRTGPRQAVE</sequence>
<gene>
    <name evidence="3" type="primary">TIGD6</name>
    <name evidence="3" type="ORF">TNCV_4774701</name>
</gene>
<dbReference type="EMBL" id="BMAU01021071">
    <property type="protein sequence ID" value="GFX89439.1"/>
    <property type="molecule type" value="Genomic_DNA"/>
</dbReference>
<dbReference type="InterPro" id="IPR050863">
    <property type="entry name" value="CenT-Element_Derived"/>
</dbReference>
<dbReference type="InterPro" id="IPR004875">
    <property type="entry name" value="DDE_SF_endonuclease_dom"/>
</dbReference>
<name>A0A8X6RC54_TRICX</name>
<evidence type="ECO:0000313" key="3">
    <source>
        <dbReference type="EMBL" id="GFX89439.1"/>
    </source>
</evidence>